<dbReference type="GO" id="GO:0009611">
    <property type="term" value="P:response to wounding"/>
    <property type="evidence" value="ECO:0007669"/>
    <property type="project" value="UniProtKB-UniRule"/>
</dbReference>
<sequence length="354" mass="37760">MVERQIGSHLDGIPFYGPRSDLSGPEISNKLSGSKRSISDSVFLGSSRDGMPKMVPDSIESSHLLKMLRSGGGERARRPYDEEMFLGMQSIRSTSASTLLQPPSGGRTDTIISKWDRNIPLNAGSAMQHLSRGGQFASFVQQINSSRFRDASGGPPVIPQPASAADEGSRTGIKGSGILGSLNAKNGVSERNQPWVLPSGSRQKSDSLTADPESTTLPCRQGLSSASRQMTIFYSGQAHVFDNVHPNKADVIMALAGSNGGSWSTAYSPNSTIRGSPLDDYILHGEHEMGTSSNLALSRDSQGRLPTKGNSPQGIASIDRMALTPGGHQTGVMAKDTRTPVQVTEPRNEEKRVV</sequence>
<feature type="domain" description="Tify" evidence="4">
    <location>
        <begin position="223"/>
        <end position="258"/>
    </location>
</feature>
<evidence type="ECO:0000256" key="2">
    <source>
        <dbReference type="RuleBase" id="RU369065"/>
    </source>
</evidence>
<dbReference type="PANTHER" id="PTHR33077">
    <property type="entry name" value="PROTEIN TIFY 4A-RELATED-RELATED"/>
    <property type="match status" value="1"/>
</dbReference>
<dbReference type="PROSITE" id="PS51320">
    <property type="entry name" value="TIFY"/>
    <property type="match status" value="1"/>
</dbReference>
<feature type="region of interest" description="Disordered" evidence="3">
    <location>
        <begin position="13"/>
        <end position="33"/>
    </location>
</feature>
<dbReference type="InterPro" id="IPR010399">
    <property type="entry name" value="Tify_dom"/>
</dbReference>
<dbReference type="Proteomes" id="UP001370490">
    <property type="component" value="Unassembled WGS sequence"/>
</dbReference>
<dbReference type="SMART" id="SM00979">
    <property type="entry name" value="TIFY"/>
    <property type="match status" value="1"/>
</dbReference>
<comment type="domain">
    <text evidence="2">The jas domain is required for interaction with COI1.</text>
</comment>
<reference evidence="5 6" key="1">
    <citation type="submission" date="2023-12" db="EMBL/GenBank/DDBJ databases">
        <title>A high-quality genome assembly for Dillenia turbinata (Dilleniales).</title>
        <authorList>
            <person name="Chanderbali A."/>
        </authorList>
    </citation>
    <scope>NUCLEOTIDE SEQUENCE [LARGE SCALE GENOMIC DNA]</scope>
    <source>
        <strain evidence="5">LSX21</strain>
        <tissue evidence="5">Leaf</tissue>
    </source>
</reference>
<comment type="similarity">
    <text evidence="1 2">Belongs to the TIFY/JAZ family.</text>
</comment>
<comment type="function">
    <text evidence="2">Repressor of jasmonate responses.</text>
</comment>
<name>A0AAN8Z5P7_9MAGN</name>
<keyword evidence="6" id="KW-1185">Reference proteome</keyword>
<feature type="region of interest" description="Disordered" evidence="3">
    <location>
        <begin position="147"/>
        <end position="217"/>
    </location>
</feature>
<evidence type="ECO:0000256" key="1">
    <source>
        <dbReference type="ARBA" id="ARBA00008614"/>
    </source>
</evidence>
<dbReference type="InterPro" id="IPR040390">
    <property type="entry name" value="TIFY/JAZ"/>
</dbReference>
<comment type="subcellular location">
    <subcellularLocation>
        <location evidence="2">Nucleus</location>
    </subcellularLocation>
</comment>
<proteinExistence type="inferred from homology"/>
<feature type="compositionally biased region" description="Polar residues" evidence="3">
    <location>
        <begin position="200"/>
        <end position="217"/>
    </location>
</feature>
<protein>
    <recommendedName>
        <fullName evidence="2">Protein TIFY</fullName>
    </recommendedName>
    <alternativeName>
        <fullName evidence="2">Jasmonate ZIM domain-containing protein</fullName>
    </alternativeName>
</protein>
<keyword evidence="2" id="KW-0539">Nucleus</keyword>
<comment type="caution">
    <text evidence="5">The sequence shown here is derived from an EMBL/GenBank/DDBJ whole genome shotgun (WGS) entry which is preliminary data.</text>
</comment>
<evidence type="ECO:0000313" key="6">
    <source>
        <dbReference type="Proteomes" id="UP001370490"/>
    </source>
</evidence>
<dbReference type="GO" id="GO:0031347">
    <property type="term" value="P:regulation of defense response"/>
    <property type="evidence" value="ECO:0007669"/>
    <property type="project" value="UniProtKB-UniRule"/>
</dbReference>
<dbReference type="AlphaFoldDB" id="A0AAN8Z5P7"/>
<dbReference type="GO" id="GO:0005634">
    <property type="term" value="C:nucleus"/>
    <property type="evidence" value="ECO:0007669"/>
    <property type="project" value="UniProtKB-SubCell"/>
</dbReference>
<organism evidence="5 6">
    <name type="scientific">Dillenia turbinata</name>
    <dbReference type="NCBI Taxonomy" id="194707"/>
    <lineage>
        <taxon>Eukaryota</taxon>
        <taxon>Viridiplantae</taxon>
        <taxon>Streptophyta</taxon>
        <taxon>Embryophyta</taxon>
        <taxon>Tracheophyta</taxon>
        <taxon>Spermatophyta</taxon>
        <taxon>Magnoliopsida</taxon>
        <taxon>eudicotyledons</taxon>
        <taxon>Gunneridae</taxon>
        <taxon>Pentapetalae</taxon>
        <taxon>Dilleniales</taxon>
        <taxon>Dilleniaceae</taxon>
        <taxon>Dillenia</taxon>
    </lineage>
</organism>
<dbReference type="PANTHER" id="PTHR33077:SF8">
    <property type="entry name" value="PROTEIN TIFY 8"/>
    <property type="match status" value="1"/>
</dbReference>
<feature type="region of interest" description="Disordered" evidence="3">
    <location>
        <begin position="323"/>
        <end position="354"/>
    </location>
</feature>
<feature type="compositionally biased region" description="Polar residues" evidence="3">
    <location>
        <begin position="183"/>
        <end position="192"/>
    </location>
</feature>
<dbReference type="Pfam" id="PF06200">
    <property type="entry name" value="tify"/>
    <property type="match status" value="1"/>
</dbReference>
<accession>A0AAN8Z5P7</accession>
<dbReference type="GO" id="GO:2000022">
    <property type="term" value="P:regulation of jasmonic acid mediated signaling pathway"/>
    <property type="evidence" value="ECO:0007669"/>
    <property type="project" value="UniProtKB-UniRule"/>
</dbReference>
<dbReference type="EMBL" id="JBAMMX010000014">
    <property type="protein sequence ID" value="KAK6927449.1"/>
    <property type="molecule type" value="Genomic_DNA"/>
</dbReference>
<evidence type="ECO:0000313" key="5">
    <source>
        <dbReference type="EMBL" id="KAK6927449.1"/>
    </source>
</evidence>
<gene>
    <name evidence="5" type="ORF">RJ641_006040</name>
</gene>
<keyword evidence="2" id="KW-1184">Jasmonic acid signaling pathway</keyword>
<evidence type="ECO:0000259" key="4">
    <source>
        <dbReference type="PROSITE" id="PS51320"/>
    </source>
</evidence>
<evidence type="ECO:0000256" key="3">
    <source>
        <dbReference type="SAM" id="MobiDB-lite"/>
    </source>
</evidence>